<proteinExistence type="predicted"/>
<sequence length="96" mass="11127">MTTRLINPTAEDAHWQLSFRTEPYYRAGLGYDDYGPAYRVGYTAPLRRSGRFDELEDTLRLDWERVKGRSRLTWDEARGAVQAAWARVCDEEVLAA</sequence>
<dbReference type="AlphaFoldDB" id="A0A6N8ISW4"/>
<organism evidence="1 2">
    <name type="scientific">Ramlibacter pinisoli</name>
    <dbReference type="NCBI Taxonomy" id="2682844"/>
    <lineage>
        <taxon>Bacteria</taxon>
        <taxon>Pseudomonadati</taxon>
        <taxon>Pseudomonadota</taxon>
        <taxon>Betaproteobacteria</taxon>
        <taxon>Burkholderiales</taxon>
        <taxon>Comamonadaceae</taxon>
        <taxon>Ramlibacter</taxon>
    </lineage>
</organism>
<dbReference type="EMBL" id="WSEL01000003">
    <property type="protein sequence ID" value="MVQ29944.1"/>
    <property type="molecule type" value="Genomic_DNA"/>
</dbReference>
<protein>
    <submittedName>
        <fullName evidence="1">Uncharacterized protein</fullName>
    </submittedName>
</protein>
<accession>A0A6N8ISW4</accession>
<evidence type="ECO:0000313" key="1">
    <source>
        <dbReference type="EMBL" id="MVQ29944.1"/>
    </source>
</evidence>
<dbReference type="RefSeq" id="WP_157397888.1">
    <property type="nucleotide sequence ID" value="NZ_WSEL01000003.1"/>
</dbReference>
<comment type="caution">
    <text evidence="1">The sequence shown here is derived from an EMBL/GenBank/DDBJ whole genome shotgun (WGS) entry which is preliminary data.</text>
</comment>
<name>A0A6N8ISW4_9BURK</name>
<reference evidence="1 2" key="1">
    <citation type="submission" date="2019-12" db="EMBL/GenBank/DDBJ databases">
        <authorList>
            <person name="Huq M.A."/>
        </authorList>
    </citation>
    <scope>NUCLEOTIDE SEQUENCE [LARGE SCALE GENOMIC DNA]</scope>
    <source>
        <strain evidence="1 2">MAH-25</strain>
    </source>
</reference>
<keyword evidence="2" id="KW-1185">Reference proteome</keyword>
<dbReference type="Proteomes" id="UP000469385">
    <property type="component" value="Unassembled WGS sequence"/>
</dbReference>
<gene>
    <name evidence="1" type="ORF">GON04_10820</name>
</gene>
<evidence type="ECO:0000313" key="2">
    <source>
        <dbReference type="Proteomes" id="UP000469385"/>
    </source>
</evidence>